<feature type="transmembrane region" description="Helical" evidence="5">
    <location>
        <begin position="214"/>
        <end position="234"/>
    </location>
</feature>
<keyword evidence="3 5" id="KW-1133">Transmembrane helix</keyword>
<dbReference type="PANTHER" id="PTHR18945">
    <property type="entry name" value="NEUROTRANSMITTER GATED ION CHANNEL"/>
    <property type="match status" value="1"/>
</dbReference>
<evidence type="ECO:0000313" key="9">
    <source>
        <dbReference type="Proteomes" id="UP001217089"/>
    </source>
</evidence>
<dbReference type="Proteomes" id="UP001217089">
    <property type="component" value="Unassembled WGS sequence"/>
</dbReference>
<dbReference type="Gene3D" id="2.70.170.10">
    <property type="entry name" value="Neurotransmitter-gated ion-channel ligand-binding domain"/>
    <property type="match status" value="1"/>
</dbReference>
<dbReference type="SUPFAM" id="SSF63712">
    <property type="entry name" value="Nicotinic receptor ligand binding domain-like"/>
    <property type="match status" value="1"/>
</dbReference>
<dbReference type="CDD" id="cd19051">
    <property type="entry name" value="LGIC_TM_cation"/>
    <property type="match status" value="1"/>
</dbReference>
<feature type="domain" description="Neurotransmitter-gated ion-channel ligand-binding" evidence="6">
    <location>
        <begin position="21"/>
        <end position="186"/>
    </location>
</feature>
<sequence length="391" mass="44551">MLFVTEDYDRFIPPDTNVKDIKDEVMDTSVYYQLVWHDPRFNWSANPKYSAINVIHSNNENIWIPKIAVANSISDLSVIGDKSQVIVIISEGTLVWVVGKIDKTHCDCDVTYYPFDTQTCELVLMVIGYTGEEVELVFRSPVISRNFFSENGERDFIGTNTIIDDRLVDSTPIRQLKFKLKFRRRPLFLFLNSLLPVTLLSLLTILIFKLPAESGEKIGFCLTVLLAFAVYVTTVSNHTPTTSISTSYLCCRRPIYLIVILAFGIVTVFVTIFVLYCHNTTSEKPVPGCLSKLASHVLIPLSCVEKGFCCTWKCCNRKRKTINKNTNEISQNIEMNYVKRETNNKNPDEFSQNLEMNTSMEMQISWKEFGQIVDSFSFNAALLINIVMGLV</sequence>
<accession>A0ABQ9E5A2</accession>
<feature type="transmembrane region" description="Helical" evidence="5">
    <location>
        <begin position="255"/>
        <end position="276"/>
    </location>
</feature>
<evidence type="ECO:0000256" key="1">
    <source>
        <dbReference type="ARBA" id="ARBA00004141"/>
    </source>
</evidence>
<feature type="non-terminal residue" evidence="8">
    <location>
        <position position="391"/>
    </location>
</feature>
<keyword evidence="4 5" id="KW-0472">Membrane</keyword>
<name>A0ABQ9E5A2_TEGGR</name>
<dbReference type="EMBL" id="JARBDR010000919">
    <property type="protein sequence ID" value="KAJ8300588.1"/>
    <property type="molecule type" value="Genomic_DNA"/>
</dbReference>
<dbReference type="CDD" id="cd18989">
    <property type="entry name" value="LGIC_ECD_cation"/>
    <property type="match status" value="1"/>
</dbReference>
<feature type="transmembrane region" description="Helical" evidence="5">
    <location>
        <begin position="187"/>
        <end position="208"/>
    </location>
</feature>
<gene>
    <name evidence="8" type="ORF">KUTeg_022107</name>
</gene>
<dbReference type="InterPro" id="IPR006201">
    <property type="entry name" value="Neur_channel"/>
</dbReference>
<dbReference type="PRINTS" id="PR00252">
    <property type="entry name" value="NRIONCHANNEL"/>
</dbReference>
<keyword evidence="9" id="KW-1185">Reference proteome</keyword>
<keyword evidence="2 5" id="KW-0812">Transmembrane</keyword>
<evidence type="ECO:0000256" key="4">
    <source>
        <dbReference type="ARBA" id="ARBA00023136"/>
    </source>
</evidence>
<comment type="subcellular location">
    <subcellularLocation>
        <location evidence="1">Membrane</location>
        <topology evidence="1">Multi-pass membrane protein</topology>
    </subcellularLocation>
</comment>
<dbReference type="InterPro" id="IPR038050">
    <property type="entry name" value="Neuro_actylchol_rec"/>
</dbReference>
<dbReference type="InterPro" id="IPR006029">
    <property type="entry name" value="Neurotrans-gated_channel_TM"/>
</dbReference>
<evidence type="ECO:0000313" key="8">
    <source>
        <dbReference type="EMBL" id="KAJ8300588.1"/>
    </source>
</evidence>
<dbReference type="Pfam" id="PF02932">
    <property type="entry name" value="Neur_chan_memb"/>
    <property type="match status" value="1"/>
</dbReference>
<evidence type="ECO:0000256" key="5">
    <source>
        <dbReference type="SAM" id="Phobius"/>
    </source>
</evidence>
<evidence type="ECO:0000259" key="7">
    <source>
        <dbReference type="Pfam" id="PF02932"/>
    </source>
</evidence>
<feature type="domain" description="Neurotransmitter-gated ion-channel transmembrane" evidence="7">
    <location>
        <begin position="194"/>
        <end position="349"/>
    </location>
</feature>
<dbReference type="InterPro" id="IPR036719">
    <property type="entry name" value="Neuro-gated_channel_TM_sf"/>
</dbReference>
<proteinExistence type="predicted"/>
<evidence type="ECO:0000256" key="3">
    <source>
        <dbReference type="ARBA" id="ARBA00022989"/>
    </source>
</evidence>
<protein>
    <submittedName>
        <fullName evidence="8">Uncharacterized protein</fullName>
    </submittedName>
</protein>
<comment type="caution">
    <text evidence="8">The sequence shown here is derived from an EMBL/GenBank/DDBJ whole genome shotgun (WGS) entry which is preliminary data.</text>
</comment>
<organism evidence="8 9">
    <name type="scientific">Tegillarca granosa</name>
    <name type="common">Malaysian cockle</name>
    <name type="synonym">Anadara granosa</name>
    <dbReference type="NCBI Taxonomy" id="220873"/>
    <lineage>
        <taxon>Eukaryota</taxon>
        <taxon>Metazoa</taxon>
        <taxon>Spiralia</taxon>
        <taxon>Lophotrochozoa</taxon>
        <taxon>Mollusca</taxon>
        <taxon>Bivalvia</taxon>
        <taxon>Autobranchia</taxon>
        <taxon>Pteriomorphia</taxon>
        <taxon>Arcoida</taxon>
        <taxon>Arcoidea</taxon>
        <taxon>Arcidae</taxon>
        <taxon>Tegillarca</taxon>
    </lineage>
</organism>
<dbReference type="SUPFAM" id="SSF90112">
    <property type="entry name" value="Neurotransmitter-gated ion-channel transmembrane pore"/>
    <property type="match status" value="1"/>
</dbReference>
<dbReference type="Gene3D" id="1.20.58.390">
    <property type="entry name" value="Neurotransmitter-gated ion-channel transmembrane domain"/>
    <property type="match status" value="1"/>
</dbReference>
<evidence type="ECO:0000259" key="6">
    <source>
        <dbReference type="Pfam" id="PF02931"/>
    </source>
</evidence>
<evidence type="ECO:0000256" key="2">
    <source>
        <dbReference type="ARBA" id="ARBA00022692"/>
    </source>
</evidence>
<dbReference type="InterPro" id="IPR006202">
    <property type="entry name" value="Neur_chan_lig-bd"/>
</dbReference>
<dbReference type="Pfam" id="PF02931">
    <property type="entry name" value="Neur_chan_LBD"/>
    <property type="match status" value="1"/>
</dbReference>
<dbReference type="InterPro" id="IPR036734">
    <property type="entry name" value="Neur_chan_lig-bd_sf"/>
</dbReference>
<reference evidence="8 9" key="1">
    <citation type="submission" date="2022-12" db="EMBL/GenBank/DDBJ databases">
        <title>Chromosome-level genome of Tegillarca granosa.</title>
        <authorList>
            <person name="Kim J."/>
        </authorList>
    </citation>
    <scope>NUCLEOTIDE SEQUENCE [LARGE SCALE GENOMIC DNA]</scope>
    <source>
        <strain evidence="8">Teg-2019</strain>
        <tissue evidence="8">Adductor muscle</tissue>
    </source>
</reference>